<feature type="compositionally biased region" description="Pro residues" evidence="1">
    <location>
        <begin position="53"/>
        <end position="63"/>
    </location>
</feature>
<feature type="transmembrane region" description="Helical" evidence="2">
    <location>
        <begin position="12"/>
        <end position="31"/>
    </location>
</feature>
<organism evidence="4 5">
    <name type="scientific">Streptomyces pactum</name>
    <dbReference type="NCBI Taxonomy" id="68249"/>
    <lineage>
        <taxon>Bacteria</taxon>
        <taxon>Bacillati</taxon>
        <taxon>Actinomycetota</taxon>
        <taxon>Actinomycetes</taxon>
        <taxon>Kitasatosporales</taxon>
        <taxon>Streptomycetaceae</taxon>
        <taxon>Streptomyces</taxon>
    </lineage>
</organism>
<evidence type="ECO:0000256" key="2">
    <source>
        <dbReference type="SAM" id="Phobius"/>
    </source>
</evidence>
<dbReference type="EMBL" id="CP019724">
    <property type="protein sequence ID" value="AQS66692.1"/>
    <property type="molecule type" value="Genomic_DNA"/>
</dbReference>
<dbReference type="KEGG" id="spac:B1H29_06895"/>
<gene>
    <name evidence="4" type="ORF">B1H29_06895</name>
</gene>
<dbReference type="RefSeq" id="WP_055419393.1">
    <property type="nucleotide sequence ID" value="NZ_CP019724.1"/>
</dbReference>
<sequence>MVRGRSGAGRPWVIGVLVLALAGAGLGLYWFQPWKLWQDETVDEALPGVVATSPPPAAGPAPSPTRDAGPRTLAGGELISHEHATSGTAELVRLADGSHVVRLENLDTSNGPDLHVWLTDAPVKEGKAGWGVFDDGEYVSLGELKGNKGSQNYTVPADIDPSRYTSVSIWCDRFDVSFGAAELARV</sequence>
<dbReference type="AlphaFoldDB" id="A0A1S6J4L1"/>
<dbReference type="OrthoDB" id="4751481at2"/>
<keyword evidence="2" id="KW-0472">Membrane</keyword>
<name>A0A1S6J4L1_9ACTN</name>
<dbReference type="Proteomes" id="UP000189443">
    <property type="component" value="Chromosome"/>
</dbReference>
<dbReference type="InterPro" id="IPR019545">
    <property type="entry name" value="DM13_domain"/>
</dbReference>
<protein>
    <submittedName>
        <fullName evidence="4">Electron transporter</fullName>
    </submittedName>
</protein>
<keyword evidence="5" id="KW-1185">Reference proteome</keyword>
<keyword evidence="2" id="KW-1133">Transmembrane helix</keyword>
<evidence type="ECO:0000313" key="4">
    <source>
        <dbReference type="EMBL" id="AQS66692.1"/>
    </source>
</evidence>
<keyword evidence="2" id="KW-0812">Transmembrane</keyword>
<evidence type="ECO:0000313" key="5">
    <source>
        <dbReference type="Proteomes" id="UP000189443"/>
    </source>
</evidence>
<feature type="domain" description="DM13" evidence="3">
    <location>
        <begin position="71"/>
        <end position="184"/>
    </location>
</feature>
<dbReference type="PROSITE" id="PS51549">
    <property type="entry name" value="DM13"/>
    <property type="match status" value="1"/>
</dbReference>
<evidence type="ECO:0000256" key="1">
    <source>
        <dbReference type="SAM" id="MobiDB-lite"/>
    </source>
</evidence>
<proteinExistence type="predicted"/>
<evidence type="ECO:0000259" key="3">
    <source>
        <dbReference type="PROSITE" id="PS51549"/>
    </source>
</evidence>
<feature type="region of interest" description="Disordered" evidence="1">
    <location>
        <begin position="48"/>
        <end position="73"/>
    </location>
</feature>
<accession>A0A1S6J4L1</accession>
<dbReference type="Pfam" id="PF10517">
    <property type="entry name" value="DM13"/>
    <property type="match status" value="1"/>
</dbReference>
<reference evidence="4 5" key="1">
    <citation type="submission" date="2017-02" db="EMBL/GenBank/DDBJ databases">
        <title>Streptomyces pactum ACT12 Genome sequencing and assembly.</title>
        <authorList>
            <person name="Xue Q."/>
            <person name="Yan X."/>
            <person name="Jia L."/>
            <person name="Yan H."/>
        </authorList>
    </citation>
    <scope>NUCLEOTIDE SEQUENCE [LARGE SCALE GENOMIC DNA]</scope>
    <source>
        <strain evidence="4 5">ACT12</strain>
    </source>
</reference>